<protein>
    <submittedName>
        <fullName evidence="6">AraC family transcriptional regulator</fullName>
    </submittedName>
</protein>
<evidence type="ECO:0000259" key="5">
    <source>
        <dbReference type="PROSITE" id="PS01124"/>
    </source>
</evidence>
<name>A0ABW6SJ74_9NOCA</name>
<organism evidence="6 7">
    <name type="scientific">Nocardia jiangxiensis</name>
    <dbReference type="NCBI Taxonomy" id="282685"/>
    <lineage>
        <taxon>Bacteria</taxon>
        <taxon>Bacillati</taxon>
        <taxon>Actinomycetota</taxon>
        <taxon>Actinomycetes</taxon>
        <taxon>Mycobacteriales</taxon>
        <taxon>Nocardiaceae</taxon>
        <taxon>Nocardia</taxon>
    </lineage>
</organism>
<comment type="caution">
    <text evidence="6">The sequence shown here is derived from an EMBL/GenBank/DDBJ whole genome shotgun (WGS) entry which is preliminary data.</text>
</comment>
<dbReference type="InterPro" id="IPR009057">
    <property type="entry name" value="Homeodomain-like_sf"/>
</dbReference>
<evidence type="ECO:0000313" key="7">
    <source>
        <dbReference type="Proteomes" id="UP001601992"/>
    </source>
</evidence>
<dbReference type="InterPro" id="IPR020449">
    <property type="entry name" value="Tscrpt_reg_AraC-type_HTH"/>
</dbReference>
<dbReference type="Gene3D" id="1.10.10.60">
    <property type="entry name" value="Homeodomain-like"/>
    <property type="match status" value="1"/>
</dbReference>
<dbReference type="InterPro" id="IPR018060">
    <property type="entry name" value="HTH_AraC"/>
</dbReference>
<keyword evidence="2" id="KW-0238">DNA-binding</keyword>
<dbReference type="SUPFAM" id="SSF46689">
    <property type="entry name" value="Homeodomain-like"/>
    <property type="match status" value="1"/>
</dbReference>
<evidence type="ECO:0000313" key="6">
    <source>
        <dbReference type="EMBL" id="MFF3575196.1"/>
    </source>
</evidence>
<evidence type="ECO:0000256" key="3">
    <source>
        <dbReference type="ARBA" id="ARBA00023163"/>
    </source>
</evidence>
<dbReference type="PROSITE" id="PS01124">
    <property type="entry name" value="HTH_ARAC_FAMILY_2"/>
    <property type="match status" value="1"/>
</dbReference>
<keyword evidence="3" id="KW-0804">Transcription</keyword>
<dbReference type="RefSeq" id="WP_083896172.1">
    <property type="nucleotide sequence ID" value="NZ_JBIAQY010000041.1"/>
</dbReference>
<evidence type="ECO:0000256" key="4">
    <source>
        <dbReference type="SAM" id="MobiDB-lite"/>
    </source>
</evidence>
<evidence type="ECO:0000256" key="1">
    <source>
        <dbReference type="ARBA" id="ARBA00023015"/>
    </source>
</evidence>
<evidence type="ECO:0000256" key="2">
    <source>
        <dbReference type="ARBA" id="ARBA00023125"/>
    </source>
</evidence>
<feature type="domain" description="HTH araC/xylS-type" evidence="5">
    <location>
        <begin position="1"/>
        <end position="57"/>
    </location>
</feature>
<sequence length="112" mass="12008">MTHALSLAAGGLGSSRRFDSCVSVSTIAASVGYFSPAQFSRDYKRAFGSTPSQDTTEVRIAEGVYLPSPHAAPAGVVQLVDDRPTDREVWRDTSDATPDPVGMTLYGNRTRK</sequence>
<accession>A0ABW6SJ74</accession>
<keyword evidence="7" id="KW-1185">Reference proteome</keyword>
<dbReference type="Pfam" id="PF00165">
    <property type="entry name" value="HTH_AraC"/>
    <property type="match status" value="1"/>
</dbReference>
<dbReference type="EMBL" id="JBIAQY010000041">
    <property type="protein sequence ID" value="MFF3575196.1"/>
    <property type="molecule type" value="Genomic_DNA"/>
</dbReference>
<dbReference type="PRINTS" id="PR00032">
    <property type="entry name" value="HTHARAC"/>
</dbReference>
<keyword evidence="1" id="KW-0805">Transcription regulation</keyword>
<feature type="region of interest" description="Disordered" evidence="4">
    <location>
        <begin position="88"/>
        <end position="112"/>
    </location>
</feature>
<dbReference type="Proteomes" id="UP001601992">
    <property type="component" value="Unassembled WGS sequence"/>
</dbReference>
<gene>
    <name evidence="6" type="ORF">ACFYXQ_46440</name>
</gene>
<reference evidence="6 7" key="1">
    <citation type="submission" date="2024-10" db="EMBL/GenBank/DDBJ databases">
        <title>The Natural Products Discovery Center: Release of the First 8490 Sequenced Strains for Exploring Actinobacteria Biosynthetic Diversity.</title>
        <authorList>
            <person name="Kalkreuter E."/>
            <person name="Kautsar S.A."/>
            <person name="Yang D."/>
            <person name="Bader C.D."/>
            <person name="Teijaro C.N."/>
            <person name="Fluegel L."/>
            <person name="Davis C.M."/>
            <person name="Simpson J.R."/>
            <person name="Lauterbach L."/>
            <person name="Steele A.D."/>
            <person name="Gui C."/>
            <person name="Meng S."/>
            <person name="Li G."/>
            <person name="Viehrig K."/>
            <person name="Ye F."/>
            <person name="Su P."/>
            <person name="Kiefer A.F."/>
            <person name="Nichols A."/>
            <person name="Cepeda A.J."/>
            <person name="Yan W."/>
            <person name="Fan B."/>
            <person name="Jiang Y."/>
            <person name="Adhikari A."/>
            <person name="Zheng C.-J."/>
            <person name="Schuster L."/>
            <person name="Cowan T.M."/>
            <person name="Smanski M.J."/>
            <person name="Chevrette M.G."/>
            <person name="De Carvalho L.P.S."/>
            <person name="Shen B."/>
        </authorList>
    </citation>
    <scope>NUCLEOTIDE SEQUENCE [LARGE SCALE GENOMIC DNA]</scope>
    <source>
        <strain evidence="6 7">NPDC002593</strain>
    </source>
</reference>
<proteinExistence type="predicted"/>